<organism evidence="1 2">
    <name type="scientific">Liparis tanakae</name>
    <name type="common">Tanaka's snailfish</name>
    <dbReference type="NCBI Taxonomy" id="230148"/>
    <lineage>
        <taxon>Eukaryota</taxon>
        <taxon>Metazoa</taxon>
        <taxon>Chordata</taxon>
        <taxon>Craniata</taxon>
        <taxon>Vertebrata</taxon>
        <taxon>Euteleostomi</taxon>
        <taxon>Actinopterygii</taxon>
        <taxon>Neopterygii</taxon>
        <taxon>Teleostei</taxon>
        <taxon>Neoteleostei</taxon>
        <taxon>Acanthomorphata</taxon>
        <taxon>Eupercaria</taxon>
        <taxon>Perciformes</taxon>
        <taxon>Cottioidei</taxon>
        <taxon>Cottales</taxon>
        <taxon>Liparidae</taxon>
        <taxon>Liparis</taxon>
    </lineage>
</organism>
<accession>A0A4Z2J809</accession>
<reference evidence="1 2" key="1">
    <citation type="submission" date="2019-03" db="EMBL/GenBank/DDBJ databases">
        <title>First draft genome of Liparis tanakae, snailfish: a comprehensive survey of snailfish specific genes.</title>
        <authorList>
            <person name="Kim W."/>
            <person name="Song I."/>
            <person name="Jeong J.-H."/>
            <person name="Kim D."/>
            <person name="Kim S."/>
            <person name="Ryu S."/>
            <person name="Song J.Y."/>
            <person name="Lee S.K."/>
        </authorList>
    </citation>
    <scope>NUCLEOTIDE SEQUENCE [LARGE SCALE GENOMIC DNA]</scope>
    <source>
        <tissue evidence="1">Muscle</tissue>
    </source>
</reference>
<protein>
    <submittedName>
        <fullName evidence="1">Uncharacterized protein</fullName>
    </submittedName>
</protein>
<dbReference type="AlphaFoldDB" id="A0A4Z2J809"/>
<dbReference type="Proteomes" id="UP000314294">
    <property type="component" value="Unassembled WGS sequence"/>
</dbReference>
<name>A0A4Z2J809_9TELE</name>
<comment type="caution">
    <text evidence="1">The sequence shown here is derived from an EMBL/GenBank/DDBJ whole genome shotgun (WGS) entry which is preliminary data.</text>
</comment>
<evidence type="ECO:0000313" key="2">
    <source>
        <dbReference type="Proteomes" id="UP000314294"/>
    </source>
</evidence>
<gene>
    <name evidence="1" type="ORF">EYF80_003637</name>
</gene>
<keyword evidence="2" id="KW-1185">Reference proteome</keyword>
<proteinExistence type="predicted"/>
<evidence type="ECO:0000313" key="1">
    <source>
        <dbReference type="EMBL" id="TNN86220.1"/>
    </source>
</evidence>
<sequence length="91" mass="10166">MERSHVDSQHWGSLALFFQPPQTGGHWRCSSSPHRPPLFSSMHSILIAKQCTRGECVLQGLSPRYELASLLVVQAFMSQGGLNQRMGLKDD</sequence>
<dbReference type="EMBL" id="SRLO01000017">
    <property type="protein sequence ID" value="TNN86220.1"/>
    <property type="molecule type" value="Genomic_DNA"/>
</dbReference>